<dbReference type="Gene3D" id="1.10.3730.10">
    <property type="entry name" value="ProC C-terminal domain-like"/>
    <property type="match status" value="1"/>
</dbReference>
<evidence type="ECO:0000256" key="1">
    <source>
        <dbReference type="ARBA" id="ARBA00004496"/>
    </source>
</evidence>
<dbReference type="Pfam" id="PF14748">
    <property type="entry name" value="P5CR_dimer"/>
    <property type="match status" value="1"/>
</dbReference>
<evidence type="ECO:0000256" key="5">
    <source>
        <dbReference type="ARBA" id="ARBA00021413"/>
    </source>
</evidence>
<evidence type="ECO:0000256" key="10">
    <source>
        <dbReference type="ARBA" id="ARBA00023002"/>
    </source>
</evidence>
<dbReference type="GO" id="GO:0004735">
    <property type="term" value="F:pyrroline-5-carboxylate reductase activity"/>
    <property type="evidence" value="ECO:0007669"/>
    <property type="project" value="UniProtKB-EC"/>
</dbReference>
<evidence type="ECO:0000313" key="17">
    <source>
        <dbReference type="EMBL" id="CAG5132997.1"/>
    </source>
</evidence>
<dbReference type="HAMAP" id="MF_01925">
    <property type="entry name" value="P5C_reductase"/>
    <property type="match status" value="1"/>
</dbReference>
<keyword evidence="9 13" id="KW-0521">NADP</keyword>
<dbReference type="EC" id="1.5.1.2" evidence="4 14"/>
<dbReference type="GO" id="GO:0005737">
    <property type="term" value="C:cytoplasm"/>
    <property type="evidence" value="ECO:0007669"/>
    <property type="project" value="UniProtKB-SubCell"/>
</dbReference>
<dbReference type="InterPro" id="IPR053790">
    <property type="entry name" value="P5CR-like_CS"/>
</dbReference>
<proteinExistence type="inferred from homology"/>
<evidence type="ECO:0000256" key="6">
    <source>
        <dbReference type="ARBA" id="ARBA00022490"/>
    </source>
</evidence>
<evidence type="ECO:0000313" key="18">
    <source>
        <dbReference type="Proteomes" id="UP000678393"/>
    </source>
</evidence>
<gene>
    <name evidence="17" type="ORF">CUNI_LOCUS18555</name>
</gene>
<dbReference type="Gene3D" id="3.40.50.720">
    <property type="entry name" value="NAD(P)-binding Rossmann-like Domain"/>
    <property type="match status" value="1"/>
</dbReference>
<dbReference type="PIRSF" id="PIRSF000193">
    <property type="entry name" value="Pyrrol-5-carb_rd"/>
    <property type="match status" value="1"/>
</dbReference>
<evidence type="ECO:0000256" key="4">
    <source>
        <dbReference type="ARBA" id="ARBA00012855"/>
    </source>
</evidence>
<organism evidence="17 18">
    <name type="scientific">Candidula unifasciata</name>
    <dbReference type="NCBI Taxonomy" id="100452"/>
    <lineage>
        <taxon>Eukaryota</taxon>
        <taxon>Metazoa</taxon>
        <taxon>Spiralia</taxon>
        <taxon>Lophotrochozoa</taxon>
        <taxon>Mollusca</taxon>
        <taxon>Gastropoda</taxon>
        <taxon>Heterobranchia</taxon>
        <taxon>Euthyneura</taxon>
        <taxon>Panpulmonata</taxon>
        <taxon>Eupulmonata</taxon>
        <taxon>Stylommatophora</taxon>
        <taxon>Helicina</taxon>
        <taxon>Helicoidea</taxon>
        <taxon>Geomitridae</taxon>
        <taxon>Candidula</taxon>
    </lineage>
</organism>
<comment type="catalytic activity">
    <reaction evidence="11">
        <text>L-proline + NAD(+) = (S)-1-pyrroline-5-carboxylate + NADH + 2 H(+)</text>
        <dbReference type="Rhea" id="RHEA:14105"/>
        <dbReference type="ChEBI" id="CHEBI:15378"/>
        <dbReference type="ChEBI" id="CHEBI:17388"/>
        <dbReference type="ChEBI" id="CHEBI:57540"/>
        <dbReference type="ChEBI" id="CHEBI:57945"/>
        <dbReference type="ChEBI" id="CHEBI:60039"/>
        <dbReference type="EC" id="1.5.1.2"/>
    </reaction>
</comment>
<name>A0A8S3ZTY2_9EUPU</name>
<dbReference type="PROSITE" id="PS00521">
    <property type="entry name" value="P5CR"/>
    <property type="match status" value="1"/>
</dbReference>
<keyword evidence="6" id="KW-0963">Cytoplasm</keyword>
<dbReference type="Proteomes" id="UP000678393">
    <property type="component" value="Unassembled WGS sequence"/>
</dbReference>
<evidence type="ECO:0000259" key="16">
    <source>
        <dbReference type="Pfam" id="PF14748"/>
    </source>
</evidence>
<dbReference type="Pfam" id="PF03807">
    <property type="entry name" value="F420_oxidored"/>
    <property type="match status" value="1"/>
</dbReference>
<dbReference type="InterPro" id="IPR036291">
    <property type="entry name" value="NAD(P)-bd_dom_sf"/>
</dbReference>
<evidence type="ECO:0000259" key="15">
    <source>
        <dbReference type="Pfam" id="PF03807"/>
    </source>
</evidence>
<comment type="similarity">
    <text evidence="3 14">Belongs to the pyrroline-5-carboxylate reductase family.</text>
</comment>
<dbReference type="OrthoDB" id="10263291at2759"/>
<evidence type="ECO:0000256" key="7">
    <source>
        <dbReference type="ARBA" id="ARBA00022605"/>
    </source>
</evidence>
<sequence length="289" mass="29907">MATEGTAGNIEDGYKNLLNSQTKIGFIGCGRMAQAMAKGFLSSGLVTAGQIIASDTSDVMLEQLRETGVRTTHDNLELVLNSDIVVISVKPHVVKVILQEVAPVVQTQRHLFVSIAAGITIRAIEQSLPQGTHVVRVMPNTPALVQAGASVMAPGSHALKSDVKVVRSLLSTIGICEESSEALLDAVTGLSGSGPAYAFVAIESLADGGVKMGLPRDLALKLAAQTLLGAAKMVLETGKHPGQLKDEVCSPGGTTIAAVYALEKNGFRGALIDAVEAATLRAKELGSSS</sequence>
<keyword evidence="10 14" id="KW-0560">Oxidoreductase</keyword>
<accession>A0A8S3ZTY2</accession>
<comment type="catalytic activity">
    <reaction evidence="12 14">
        <text>L-proline + NADP(+) = (S)-1-pyrroline-5-carboxylate + NADPH + 2 H(+)</text>
        <dbReference type="Rhea" id="RHEA:14109"/>
        <dbReference type="ChEBI" id="CHEBI:15378"/>
        <dbReference type="ChEBI" id="CHEBI:17388"/>
        <dbReference type="ChEBI" id="CHEBI:57783"/>
        <dbReference type="ChEBI" id="CHEBI:58349"/>
        <dbReference type="ChEBI" id="CHEBI:60039"/>
        <dbReference type="EC" id="1.5.1.2"/>
    </reaction>
</comment>
<dbReference type="InterPro" id="IPR000304">
    <property type="entry name" value="Pyrroline-COOH_reductase"/>
</dbReference>
<feature type="binding site" evidence="13">
    <location>
        <begin position="27"/>
        <end position="32"/>
    </location>
    <ligand>
        <name>NADP(+)</name>
        <dbReference type="ChEBI" id="CHEBI:58349"/>
    </ligand>
</feature>
<evidence type="ECO:0000256" key="11">
    <source>
        <dbReference type="ARBA" id="ARBA00050547"/>
    </source>
</evidence>
<dbReference type="PANTHER" id="PTHR11645">
    <property type="entry name" value="PYRROLINE-5-CARBOXYLATE REDUCTASE"/>
    <property type="match status" value="1"/>
</dbReference>
<keyword evidence="18" id="KW-1185">Reference proteome</keyword>
<evidence type="ECO:0000256" key="14">
    <source>
        <dbReference type="RuleBase" id="RU003903"/>
    </source>
</evidence>
<feature type="domain" description="Pyrroline-5-carboxylate reductase catalytic N-terminal" evidence="15">
    <location>
        <begin position="23"/>
        <end position="118"/>
    </location>
</feature>
<dbReference type="InterPro" id="IPR008927">
    <property type="entry name" value="6-PGluconate_DH-like_C_sf"/>
</dbReference>
<dbReference type="SUPFAM" id="SSF48179">
    <property type="entry name" value="6-phosphogluconate dehydrogenase C-terminal domain-like"/>
    <property type="match status" value="1"/>
</dbReference>
<comment type="subcellular location">
    <subcellularLocation>
        <location evidence="1">Cytoplasm</location>
    </subcellularLocation>
</comment>
<evidence type="ECO:0000256" key="9">
    <source>
        <dbReference type="ARBA" id="ARBA00022857"/>
    </source>
</evidence>
<dbReference type="InterPro" id="IPR028939">
    <property type="entry name" value="P5C_Rdtase_cat_N"/>
</dbReference>
<dbReference type="InterPro" id="IPR029036">
    <property type="entry name" value="P5CR_dimer"/>
</dbReference>
<dbReference type="SUPFAM" id="SSF51735">
    <property type="entry name" value="NAD(P)-binding Rossmann-fold domains"/>
    <property type="match status" value="1"/>
</dbReference>
<evidence type="ECO:0000256" key="8">
    <source>
        <dbReference type="ARBA" id="ARBA00022650"/>
    </source>
</evidence>
<evidence type="ECO:0000256" key="3">
    <source>
        <dbReference type="ARBA" id="ARBA00005525"/>
    </source>
</evidence>
<dbReference type="EMBL" id="CAJHNH020005802">
    <property type="protein sequence ID" value="CAG5132997.1"/>
    <property type="molecule type" value="Genomic_DNA"/>
</dbReference>
<comment type="caution">
    <text evidence="17">The sequence shown here is derived from an EMBL/GenBank/DDBJ whole genome shotgun (WGS) entry which is preliminary data.</text>
</comment>
<keyword evidence="8 14" id="KW-0641">Proline biosynthesis</keyword>
<evidence type="ECO:0000256" key="2">
    <source>
        <dbReference type="ARBA" id="ARBA00005205"/>
    </source>
</evidence>
<feature type="binding site" evidence="13">
    <location>
        <position position="75"/>
    </location>
    <ligand>
        <name>NADPH</name>
        <dbReference type="ChEBI" id="CHEBI:57783"/>
    </ligand>
</feature>
<dbReference type="FunFam" id="1.10.3730.10:FF:000001">
    <property type="entry name" value="Pyrroline-5-carboxylate reductase"/>
    <property type="match status" value="1"/>
</dbReference>
<comment type="pathway">
    <text evidence="2 14">Amino-acid biosynthesis; L-proline biosynthesis; L-proline from L-glutamate 5-semialdehyde: step 1/1.</text>
</comment>
<protein>
    <recommendedName>
        <fullName evidence="5 14">Pyrroline-5-carboxylate reductase</fullName>
        <ecNumber evidence="4 14">1.5.1.2</ecNumber>
    </recommendedName>
</protein>
<keyword evidence="7 14" id="KW-0028">Amino-acid biosynthesis</keyword>
<evidence type="ECO:0000256" key="13">
    <source>
        <dbReference type="PIRSR" id="PIRSR000193-1"/>
    </source>
</evidence>
<dbReference type="GO" id="GO:0055129">
    <property type="term" value="P:L-proline biosynthetic process"/>
    <property type="evidence" value="ECO:0007669"/>
    <property type="project" value="TreeGrafter"/>
</dbReference>
<reference evidence="17" key="1">
    <citation type="submission" date="2021-04" db="EMBL/GenBank/DDBJ databases">
        <authorList>
            <consortium name="Molecular Ecology Group"/>
        </authorList>
    </citation>
    <scope>NUCLEOTIDE SEQUENCE</scope>
</reference>
<dbReference type="AlphaFoldDB" id="A0A8S3ZTY2"/>
<dbReference type="FunFam" id="3.40.50.720:FF:000190">
    <property type="entry name" value="Pyrroline-5-carboxylate reductase"/>
    <property type="match status" value="1"/>
</dbReference>
<feature type="domain" description="Pyrroline-5-carboxylate reductase dimerisation" evidence="16">
    <location>
        <begin position="181"/>
        <end position="285"/>
    </location>
</feature>
<dbReference type="NCBIfam" id="TIGR00112">
    <property type="entry name" value="proC"/>
    <property type="match status" value="1"/>
</dbReference>
<dbReference type="PANTHER" id="PTHR11645:SF62">
    <property type="entry name" value="PYRROLINE-5-CARBOXYLATE REDUCTASE"/>
    <property type="match status" value="1"/>
</dbReference>
<evidence type="ECO:0000256" key="12">
    <source>
        <dbReference type="ARBA" id="ARBA00052690"/>
    </source>
</evidence>